<evidence type="ECO:0000256" key="1">
    <source>
        <dbReference type="ARBA" id="ARBA00022964"/>
    </source>
</evidence>
<sequence length="379" mass="42766">MSRSMSISPASHGKVRSESGDSEIPRNVCGGESRLFWDDQLDGLRLLRLYCANMGNYTSALASDDGTTDEMKQYLSELPSKNLEPLWSQMSMMVPPSPNPTAKPHMWTYKEALPHLETAAKLVPEEKAERRVLMLVNPSMQSPYTTDTIYGGLQIVKPGETAPAHRHLAFAARFIIDGEGFTAVEGKKMPLVRGDVVITPIWHWHDHGNESDKPVIWLDMLNLPLFRFAPVHFAQGYSDPRYPSEHCDPCEFRFPWGPVEQELNSSNDAYSIYHYRLSNGKPLSTFLGVQAERLGPGSTFESQESQSYLYHCYEGNGRTELVTPTGETMTFQWQARDTFAVPSWCKVKHVNESATEQAYLIGCHDGPFLECLGIQRRKE</sequence>
<evidence type="ECO:0000256" key="3">
    <source>
        <dbReference type="SAM" id="MobiDB-lite"/>
    </source>
</evidence>
<accession>A0A4E9D774</accession>
<evidence type="ECO:0000259" key="4">
    <source>
        <dbReference type="Pfam" id="PF07883"/>
    </source>
</evidence>
<dbReference type="InterPro" id="IPR011051">
    <property type="entry name" value="RmlC_Cupin_sf"/>
</dbReference>
<feature type="region of interest" description="Disordered" evidence="3">
    <location>
        <begin position="1"/>
        <end position="25"/>
    </location>
</feature>
<dbReference type="SUPFAM" id="SSF51182">
    <property type="entry name" value="RmlC-like cupins"/>
    <property type="match status" value="1"/>
</dbReference>
<dbReference type="PANTHER" id="PTHR41517:SF1">
    <property type="entry name" value="CUPIN"/>
    <property type="match status" value="1"/>
</dbReference>
<dbReference type="GO" id="GO:0051213">
    <property type="term" value="F:dioxygenase activity"/>
    <property type="evidence" value="ECO:0007669"/>
    <property type="project" value="UniProtKB-KW"/>
</dbReference>
<dbReference type="InterPro" id="IPR014710">
    <property type="entry name" value="RmlC-like_jellyroll"/>
</dbReference>
<dbReference type="InterPro" id="IPR047183">
    <property type="entry name" value="GDO-like"/>
</dbReference>
<proteinExistence type="predicted"/>
<dbReference type="Gene3D" id="2.60.120.10">
    <property type="entry name" value="Jelly Rolls"/>
    <property type="match status" value="1"/>
</dbReference>
<dbReference type="InterPro" id="IPR013096">
    <property type="entry name" value="Cupin_2"/>
</dbReference>
<dbReference type="CDD" id="cd02216">
    <property type="entry name" value="cupin_GDO-like_N"/>
    <property type="match status" value="1"/>
</dbReference>
<evidence type="ECO:0000256" key="2">
    <source>
        <dbReference type="ARBA" id="ARBA00023002"/>
    </source>
</evidence>
<dbReference type="PANTHER" id="PTHR41517">
    <property type="entry name" value="1,2-DIOXYGENASE PROTEIN-RELATED"/>
    <property type="match status" value="1"/>
</dbReference>
<dbReference type="EMBL" id="CAAKMV010000111">
    <property type="protein sequence ID" value="VIO54954.1"/>
    <property type="molecule type" value="Genomic_DNA"/>
</dbReference>
<organism evidence="5">
    <name type="scientific">Gibberella zeae</name>
    <name type="common">Wheat head blight fungus</name>
    <name type="synonym">Fusarium graminearum</name>
    <dbReference type="NCBI Taxonomy" id="5518"/>
    <lineage>
        <taxon>Eukaryota</taxon>
        <taxon>Fungi</taxon>
        <taxon>Dikarya</taxon>
        <taxon>Ascomycota</taxon>
        <taxon>Pezizomycotina</taxon>
        <taxon>Sordariomycetes</taxon>
        <taxon>Hypocreomycetidae</taxon>
        <taxon>Hypocreales</taxon>
        <taxon>Nectriaceae</taxon>
        <taxon>Fusarium</taxon>
    </lineage>
</organism>
<keyword evidence="1" id="KW-0223">Dioxygenase</keyword>
<protein>
    <recommendedName>
        <fullName evidence="4">Cupin type-2 domain-containing protein</fullName>
    </recommendedName>
</protein>
<evidence type="ECO:0000313" key="5">
    <source>
        <dbReference type="EMBL" id="VIO54954.1"/>
    </source>
</evidence>
<dbReference type="Pfam" id="PF07883">
    <property type="entry name" value="Cupin_2"/>
    <property type="match status" value="1"/>
</dbReference>
<name>A0A4E9D774_GIBZA</name>
<feature type="domain" description="Cupin type-2" evidence="4">
    <location>
        <begin position="153"/>
        <end position="220"/>
    </location>
</feature>
<keyword evidence="2" id="KW-0560">Oxidoreductase</keyword>
<dbReference type="AlphaFoldDB" id="A0A4E9D774"/>
<gene>
    <name evidence="5" type="ORF">FUG_LOCUS145141</name>
</gene>
<reference evidence="5" key="1">
    <citation type="submission" date="2019-04" db="EMBL/GenBank/DDBJ databases">
        <authorList>
            <person name="Melise S."/>
            <person name="Noan J."/>
            <person name="Okalmin O."/>
        </authorList>
    </citation>
    <scope>NUCLEOTIDE SEQUENCE</scope>
    <source>
        <strain evidence="5">FN9</strain>
    </source>
</reference>